<organism evidence="5 6">
    <name type="scientific">Arsenicibacter rosenii</name>
    <dbReference type="NCBI Taxonomy" id="1750698"/>
    <lineage>
        <taxon>Bacteria</taxon>
        <taxon>Pseudomonadati</taxon>
        <taxon>Bacteroidota</taxon>
        <taxon>Cytophagia</taxon>
        <taxon>Cytophagales</taxon>
        <taxon>Spirosomataceae</taxon>
        <taxon>Arsenicibacter</taxon>
    </lineage>
</organism>
<dbReference type="Pfam" id="PF19567">
    <property type="entry name" value="CpsB_CapC"/>
    <property type="match status" value="1"/>
</dbReference>
<dbReference type="PANTHER" id="PTHR39181:SF1">
    <property type="entry name" value="TYROSINE-PROTEIN PHOSPHATASE YWQE"/>
    <property type="match status" value="1"/>
</dbReference>
<keyword evidence="6" id="KW-1185">Reference proteome</keyword>
<comment type="catalytic activity">
    <reaction evidence="4">
        <text>O-phospho-L-tyrosyl-[protein] + H2O = L-tyrosyl-[protein] + phosphate</text>
        <dbReference type="Rhea" id="RHEA:10684"/>
        <dbReference type="Rhea" id="RHEA-COMP:10136"/>
        <dbReference type="Rhea" id="RHEA-COMP:20101"/>
        <dbReference type="ChEBI" id="CHEBI:15377"/>
        <dbReference type="ChEBI" id="CHEBI:43474"/>
        <dbReference type="ChEBI" id="CHEBI:46858"/>
        <dbReference type="ChEBI" id="CHEBI:61978"/>
        <dbReference type="EC" id="3.1.3.48"/>
    </reaction>
</comment>
<comment type="caution">
    <text evidence="5">The sequence shown here is derived from an EMBL/GenBank/DDBJ whole genome shotgun (WGS) entry which is preliminary data.</text>
</comment>
<dbReference type="Proteomes" id="UP000181790">
    <property type="component" value="Unassembled WGS sequence"/>
</dbReference>
<dbReference type="Gene3D" id="3.20.20.140">
    <property type="entry name" value="Metal-dependent hydrolases"/>
    <property type="match status" value="1"/>
</dbReference>
<dbReference type="InterPro" id="IPR016667">
    <property type="entry name" value="Caps_polysacc_synth_CpsB/CapC"/>
</dbReference>
<dbReference type="PANTHER" id="PTHR39181">
    <property type="entry name" value="TYROSINE-PROTEIN PHOSPHATASE YWQE"/>
    <property type="match status" value="1"/>
</dbReference>
<comment type="similarity">
    <text evidence="1">Belongs to the metallo-dependent hydrolases superfamily. CpsB/CapC family.</text>
</comment>
<evidence type="ECO:0000256" key="4">
    <source>
        <dbReference type="ARBA" id="ARBA00051722"/>
    </source>
</evidence>
<name>A0A1S2VJ87_9BACT</name>
<dbReference type="AlphaFoldDB" id="A0A1S2VJ87"/>
<evidence type="ECO:0000313" key="5">
    <source>
        <dbReference type="EMBL" id="OIN58783.1"/>
    </source>
</evidence>
<evidence type="ECO:0000256" key="3">
    <source>
        <dbReference type="ARBA" id="ARBA00022801"/>
    </source>
</evidence>
<proteinExistence type="inferred from homology"/>
<protein>
    <recommendedName>
        <fullName evidence="2">protein-tyrosine-phosphatase</fullName>
        <ecNumber evidence="2">3.1.3.48</ecNumber>
    </recommendedName>
</protein>
<dbReference type="InterPro" id="IPR016195">
    <property type="entry name" value="Pol/histidinol_Pase-like"/>
</dbReference>
<keyword evidence="3" id="KW-0378">Hydrolase</keyword>
<sequence length="255" mass="29599">MQQTSLWHRILSTFRNESAQTETCFWEVDIHSHLLPGLDDGVQHPDDTLACLQQLVSWGIKKVITTPHVSRDWYPNSSQTIRDGLKTVQELIETHQLPLTVEVAAEYLLDDFFPGLLKENDLLSFGAQRYLLVETGWASAPNYLDDILFRIQTKGYTPVLAHPERYKYYHDHRETLLHLREAGCKLQLNWMSLTGRYGSSVQRQARFLLKQQAIDFIGSDLHQPRDLNDMRKLFTSSDWQLLSEQPLLNHTLLID</sequence>
<dbReference type="RefSeq" id="WP_071503235.1">
    <property type="nucleotide sequence ID" value="NZ_MORL01000005.1"/>
</dbReference>
<dbReference type="GO" id="GO:0004725">
    <property type="term" value="F:protein tyrosine phosphatase activity"/>
    <property type="evidence" value="ECO:0007669"/>
    <property type="project" value="UniProtKB-EC"/>
</dbReference>
<evidence type="ECO:0000256" key="2">
    <source>
        <dbReference type="ARBA" id="ARBA00013064"/>
    </source>
</evidence>
<gene>
    <name evidence="5" type="ORF">BLX24_11130</name>
</gene>
<evidence type="ECO:0000256" key="1">
    <source>
        <dbReference type="ARBA" id="ARBA00005750"/>
    </source>
</evidence>
<evidence type="ECO:0000313" key="6">
    <source>
        <dbReference type="Proteomes" id="UP000181790"/>
    </source>
</evidence>
<accession>A0A1S2VJ87</accession>
<reference evidence="5 6" key="1">
    <citation type="submission" date="2016-10" db="EMBL/GenBank/DDBJ databases">
        <title>Arsenicibacter rosenii gen. nov., sp. nov., an efficient arsenic-methylating bacterium isolated from an arsenic-contaminated paddy soil.</title>
        <authorList>
            <person name="Huang K."/>
        </authorList>
    </citation>
    <scope>NUCLEOTIDE SEQUENCE [LARGE SCALE GENOMIC DNA]</scope>
    <source>
        <strain evidence="5 6">SM-1</strain>
    </source>
</reference>
<dbReference type="EC" id="3.1.3.48" evidence="2"/>
<dbReference type="GO" id="GO:0030145">
    <property type="term" value="F:manganese ion binding"/>
    <property type="evidence" value="ECO:0007669"/>
    <property type="project" value="InterPro"/>
</dbReference>
<dbReference type="EMBL" id="MORL01000005">
    <property type="protein sequence ID" value="OIN58783.1"/>
    <property type="molecule type" value="Genomic_DNA"/>
</dbReference>
<dbReference type="SUPFAM" id="SSF89550">
    <property type="entry name" value="PHP domain-like"/>
    <property type="match status" value="1"/>
</dbReference>